<reference evidence="1" key="1">
    <citation type="submission" date="2023-04" db="EMBL/GenBank/DDBJ databases">
        <title>Ambrosiozyma monospora NBRC 10751.</title>
        <authorList>
            <person name="Ichikawa N."/>
            <person name="Sato H."/>
            <person name="Tonouchi N."/>
        </authorList>
    </citation>
    <scope>NUCLEOTIDE SEQUENCE</scope>
    <source>
        <strain evidence="1">NBRC 10751</strain>
    </source>
</reference>
<evidence type="ECO:0000313" key="1">
    <source>
        <dbReference type="EMBL" id="GME98296.1"/>
    </source>
</evidence>
<sequence length="69" mass="8191">MIPNQNYQNRRGIRPRKQQLRDRLGTVPTHWTPQHRIYMAFPSFSSLTLNKKTSYKSQLLQVTNNIALH</sequence>
<proteinExistence type="predicted"/>
<protein>
    <submittedName>
        <fullName evidence="1">Unnamed protein product</fullName>
    </submittedName>
</protein>
<accession>A0ACB5U042</accession>
<organism evidence="1 2">
    <name type="scientific">Ambrosiozyma monospora</name>
    <name type="common">Yeast</name>
    <name type="synonym">Endomycopsis monosporus</name>
    <dbReference type="NCBI Taxonomy" id="43982"/>
    <lineage>
        <taxon>Eukaryota</taxon>
        <taxon>Fungi</taxon>
        <taxon>Dikarya</taxon>
        <taxon>Ascomycota</taxon>
        <taxon>Saccharomycotina</taxon>
        <taxon>Pichiomycetes</taxon>
        <taxon>Pichiales</taxon>
        <taxon>Pichiaceae</taxon>
        <taxon>Ambrosiozyma</taxon>
    </lineage>
</organism>
<dbReference type="EMBL" id="BSXS01010461">
    <property type="protein sequence ID" value="GME98296.1"/>
    <property type="molecule type" value="Genomic_DNA"/>
</dbReference>
<gene>
    <name evidence="1" type="ORF">Amon02_001045000</name>
</gene>
<comment type="caution">
    <text evidence="1">The sequence shown here is derived from an EMBL/GenBank/DDBJ whole genome shotgun (WGS) entry which is preliminary data.</text>
</comment>
<dbReference type="Proteomes" id="UP001165064">
    <property type="component" value="Unassembled WGS sequence"/>
</dbReference>
<keyword evidence="2" id="KW-1185">Reference proteome</keyword>
<name>A0ACB5U042_AMBMO</name>
<evidence type="ECO:0000313" key="2">
    <source>
        <dbReference type="Proteomes" id="UP001165064"/>
    </source>
</evidence>